<keyword evidence="2" id="KW-1185">Reference proteome</keyword>
<dbReference type="Proteomes" id="UP000316184">
    <property type="component" value="Unassembled WGS sequence"/>
</dbReference>
<evidence type="ECO:0008006" key="3">
    <source>
        <dbReference type="Google" id="ProtNLM"/>
    </source>
</evidence>
<dbReference type="AlphaFoldDB" id="A0A561U0M4"/>
<evidence type="ECO:0000313" key="1">
    <source>
        <dbReference type="EMBL" id="TWF92927.1"/>
    </source>
</evidence>
<name>A0A561U0M4_9PSEU</name>
<comment type="caution">
    <text evidence="1">The sequence shown here is derived from an EMBL/GenBank/DDBJ whole genome shotgun (WGS) entry which is preliminary data.</text>
</comment>
<sequence>MERDRDPAARSRYRAFVRTHHPDAGGDPEVFAAGLELFRARERPRNDRPDRYDAPVEVVPDARSVSGLVKRVRAWRRRRSRSRVR</sequence>
<dbReference type="OrthoDB" id="5198651at2"/>
<dbReference type="SUPFAM" id="SSF46565">
    <property type="entry name" value="Chaperone J-domain"/>
    <property type="match status" value="1"/>
</dbReference>
<dbReference type="RefSeq" id="WP_145744244.1">
    <property type="nucleotide sequence ID" value="NZ_VIWX01000006.1"/>
</dbReference>
<evidence type="ECO:0000313" key="2">
    <source>
        <dbReference type="Proteomes" id="UP000316184"/>
    </source>
</evidence>
<proteinExistence type="predicted"/>
<gene>
    <name evidence="1" type="ORF">FHU35_16209</name>
</gene>
<reference evidence="1 2" key="1">
    <citation type="submission" date="2019-06" db="EMBL/GenBank/DDBJ databases">
        <title>Sequencing the genomes of 1000 actinobacteria strains.</title>
        <authorList>
            <person name="Klenk H.-P."/>
        </authorList>
    </citation>
    <scope>NUCLEOTIDE SEQUENCE [LARGE SCALE GENOMIC DNA]</scope>
    <source>
        <strain evidence="1 2">DSM 46699</strain>
    </source>
</reference>
<protein>
    <recommendedName>
        <fullName evidence="3">J domain-containing protein</fullName>
    </recommendedName>
</protein>
<dbReference type="InterPro" id="IPR036869">
    <property type="entry name" value="J_dom_sf"/>
</dbReference>
<organism evidence="1 2">
    <name type="scientific">Saccharopolyspora dendranthemae</name>
    <dbReference type="NCBI Taxonomy" id="1181886"/>
    <lineage>
        <taxon>Bacteria</taxon>
        <taxon>Bacillati</taxon>
        <taxon>Actinomycetota</taxon>
        <taxon>Actinomycetes</taxon>
        <taxon>Pseudonocardiales</taxon>
        <taxon>Pseudonocardiaceae</taxon>
        <taxon>Saccharopolyspora</taxon>
    </lineage>
</organism>
<accession>A0A561U0M4</accession>
<dbReference type="EMBL" id="VIWX01000006">
    <property type="protein sequence ID" value="TWF92927.1"/>
    <property type="molecule type" value="Genomic_DNA"/>
</dbReference>